<dbReference type="Gene3D" id="3.30.160.60">
    <property type="entry name" value="Classic Zinc Finger"/>
    <property type="match status" value="3"/>
</dbReference>
<dbReference type="InterPro" id="IPR004345">
    <property type="entry name" value="TB2_DP1_HVA22"/>
</dbReference>
<feature type="region of interest" description="Disordered" evidence="1">
    <location>
        <begin position="366"/>
        <end position="386"/>
    </location>
</feature>
<dbReference type="GO" id="GO:0003676">
    <property type="term" value="F:nucleic acid binding"/>
    <property type="evidence" value="ECO:0007669"/>
    <property type="project" value="InterPro"/>
</dbReference>
<feature type="region of interest" description="Disordered" evidence="1">
    <location>
        <begin position="300"/>
        <end position="319"/>
    </location>
</feature>
<feature type="compositionally biased region" description="Basic and acidic residues" evidence="1">
    <location>
        <begin position="425"/>
        <end position="442"/>
    </location>
</feature>
<keyword evidence="5" id="KW-1185">Reference proteome</keyword>
<feature type="region of interest" description="Disordered" evidence="1">
    <location>
        <begin position="413"/>
        <end position="442"/>
    </location>
</feature>
<dbReference type="AlphaFoldDB" id="A0AAD4PBV4"/>
<reference evidence="4 5" key="1">
    <citation type="journal article" date="2021" name="Nat. Commun.">
        <title>Incipient diploidization of the medicinal plant Perilla within 10,000 years.</title>
        <authorList>
            <person name="Zhang Y."/>
            <person name="Shen Q."/>
            <person name="Leng L."/>
            <person name="Zhang D."/>
            <person name="Chen S."/>
            <person name="Shi Y."/>
            <person name="Ning Z."/>
            <person name="Chen S."/>
        </authorList>
    </citation>
    <scope>NUCLEOTIDE SEQUENCE [LARGE SCALE GENOMIC DNA]</scope>
    <source>
        <strain evidence="5">cv. PC099</strain>
    </source>
</reference>
<keyword evidence="2" id="KW-0812">Transmembrane</keyword>
<dbReference type="SMART" id="SM00355">
    <property type="entry name" value="ZnF_C2H2"/>
    <property type="match status" value="3"/>
</dbReference>
<accession>A0AAD4PBV4</accession>
<keyword evidence="2" id="KW-0472">Membrane</keyword>
<feature type="transmembrane region" description="Helical" evidence="2">
    <location>
        <begin position="44"/>
        <end position="69"/>
    </location>
</feature>
<keyword evidence="2" id="KW-1133">Transmembrane helix</keyword>
<dbReference type="SUPFAM" id="SSF57667">
    <property type="entry name" value="beta-beta-alpha zinc fingers"/>
    <property type="match status" value="3"/>
</dbReference>
<feature type="compositionally biased region" description="Basic and acidic residues" evidence="1">
    <location>
        <begin position="300"/>
        <end position="318"/>
    </location>
</feature>
<dbReference type="InterPro" id="IPR003604">
    <property type="entry name" value="Matrin/U1-like-C_Znf_C2H2"/>
</dbReference>
<feature type="compositionally biased region" description="Polar residues" evidence="1">
    <location>
        <begin position="374"/>
        <end position="383"/>
    </location>
</feature>
<dbReference type="Pfam" id="PF12874">
    <property type="entry name" value="zf-met"/>
    <property type="match status" value="3"/>
</dbReference>
<evidence type="ECO:0000259" key="3">
    <source>
        <dbReference type="PROSITE" id="PS00028"/>
    </source>
</evidence>
<comment type="caution">
    <text evidence="4">The sequence shown here is derived from an EMBL/GenBank/DDBJ whole genome shotgun (WGS) entry which is preliminary data.</text>
</comment>
<gene>
    <name evidence="4" type="ORF">C2S53_002976</name>
</gene>
<evidence type="ECO:0000256" key="2">
    <source>
        <dbReference type="SAM" id="Phobius"/>
    </source>
</evidence>
<name>A0AAD4PBV4_PERFH</name>
<dbReference type="Proteomes" id="UP001190926">
    <property type="component" value="Unassembled WGS sequence"/>
</dbReference>
<dbReference type="EMBL" id="SDAM02000059">
    <property type="protein sequence ID" value="KAH6833112.1"/>
    <property type="molecule type" value="Genomic_DNA"/>
</dbReference>
<dbReference type="SMART" id="SM00451">
    <property type="entry name" value="ZnF_U1"/>
    <property type="match status" value="3"/>
</dbReference>
<feature type="domain" description="C2H2-type" evidence="3">
    <location>
        <begin position="399"/>
        <end position="421"/>
    </location>
</feature>
<dbReference type="PANTHER" id="PTHR47487:SF8">
    <property type="entry name" value="OS08G0270900 PROTEIN"/>
    <property type="match status" value="1"/>
</dbReference>
<dbReference type="PROSITE" id="PS00028">
    <property type="entry name" value="ZINC_FINGER_C2H2_1"/>
    <property type="match status" value="1"/>
</dbReference>
<evidence type="ECO:0000256" key="1">
    <source>
        <dbReference type="SAM" id="MobiDB-lite"/>
    </source>
</evidence>
<protein>
    <recommendedName>
        <fullName evidence="3">C2H2-type domain-containing protein</fullName>
    </recommendedName>
</protein>
<feature type="transmembrane region" description="Helical" evidence="2">
    <location>
        <begin position="6"/>
        <end position="32"/>
    </location>
</feature>
<evidence type="ECO:0000313" key="4">
    <source>
        <dbReference type="EMBL" id="KAH6833112.1"/>
    </source>
</evidence>
<dbReference type="InterPro" id="IPR036236">
    <property type="entry name" value="Znf_C2H2_sf"/>
</dbReference>
<organism evidence="4 5">
    <name type="scientific">Perilla frutescens var. hirtella</name>
    <name type="common">Perilla citriodora</name>
    <name type="synonym">Perilla setoyensis</name>
    <dbReference type="NCBI Taxonomy" id="608512"/>
    <lineage>
        <taxon>Eukaryota</taxon>
        <taxon>Viridiplantae</taxon>
        <taxon>Streptophyta</taxon>
        <taxon>Embryophyta</taxon>
        <taxon>Tracheophyta</taxon>
        <taxon>Spermatophyta</taxon>
        <taxon>Magnoliopsida</taxon>
        <taxon>eudicotyledons</taxon>
        <taxon>Gunneridae</taxon>
        <taxon>Pentapetalae</taxon>
        <taxon>asterids</taxon>
        <taxon>lamiids</taxon>
        <taxon>Lamiales</taxon>
        <taxon>Lamiaceae</taxon>
        <taxon>Nepetoideae</taxon>
        <taxon>Elsholtzieae</taxon>
        <taxon>Perilla</taxon>
    </lineage>
</organism>
<sequence length="442" mass="49134">MGLLKFTLLCIDLLGWPVLALGYPLFASIRAVETGSKHHMKKLVIYWTLFSLFSLFEFAFLRIIVWIPFWSSARLVVIVWLVMPRFDGACHAYQGLVRPVLWLKVQAVLNRLKEERCSKRDTHLDVVEKFIKENGSEALEKLIALEQESQECINFLGDAKILEQEGKKAVAASKQVNESDAARHDAGMVEAAEKSAATNTKQVQNAQSISSASVLNDADVVTNVKEMTPPEASDAENRPPLEKTHQVWTCDICKVTATNETALNAHLQGRKHKSKLEFLKSSLLDTKDTGPSPLKGKYAAAEEVKETKPPKQTAENRRPVTPPLMKALQEWNCDLCKVTTTSKITLNAHLHGSKHKSNLETLKASKLGAKDTGPSPSATSKLSESACKQDRGVKETWRCDLCKLTVTSEETLNAHLKGSKHKSKFTSEKTSKESCKQTKEKV</sequence>
<dbReference type="PANTHER" id="PTHR47487">
    <property type="entry name" value="OS06G0651300 PROTEIN-RELATED"/>
    <property type="match status" value="1"/>
</dbReference>
<dbReference type="Pfam" id="PF03134">
    <property type="entry name" value="TB2_DP1_HVA22"/>
    <property type="match status" value="1"/>
</dbReference>
<dbReference type="GO" id="GO:0008270">
    <property type="term" value="F:zinc ion binding"/>
    <property type="evidence" value="ECO:0007669"/>
    <property type="project" value="InterPro"/>
</dbReference>
<proteinExistence type="predicted"/>
<evidence type="ECO:0000313" key="5">
    <source>
        <dbReference type="Proteomes" id="UP001190926"/>
    </source>
</evidence>
<dbReference type="InterPro" id="IPR013087">
    <property type="entry name" value="Znf_C2H2_type"/>
</dbReference>